<name>A0A202E8N6_9EURY</name>
<keyword evidence="3" id="KW-0663">Pyridoxal phosphate</keyword>
<dbReference type="SUPFAM" id="SSF56752">
    <property type="entry name" value="D-aminoacid aminotransferase-like PLP-dependent enzymes"/>
    <property type="match status" value="1"/>
</dbReference>
<dbReference type="PROSITE" id="PS00770">
    <property type="entry name" value="AA_TRANSFER_CLASS_4"/>
    <property type="match status" value="1"/>
</dbReference>
<dbReference type="Proteomes" id="UP000196084">
    <property type="component" value="Unassembled WGS sequence"/>
</dbReference>
<dbReference type="CDD" id="cd00449">
    <property type="entry name" value="PLPDE_IV"/>
    <property type="match status" value="1"/>
</dbReference>
<dbReference type="InterPro" id="IPR036038">
    <property type="entry name" value="Aminotransferase-like"/>
</dbReference>
<dbReference type="InterPro" id="IPR050571">
    <property type="entry name" value="Class-IV_PLP-Dep_Aminotrnsfr"/>
</dbReference>
<gene>
    <name evidence="5" type="ORF">B2G88_09370</name>
</gene>
<dbReference type="InterPro" id="IPR001544">
    <property type="entry name" value="Aminotrans_IV"/>
</dbReference>
<evidence type="ECO:0000313" key="5">
    <source>
        <dbReference type="EMBL" id="OVE84597.1"/>
    </source>
</evidence>
<organism evidence="5 6">
    <name type="scientific">Natronolimnobius baerhuensis</name>
    <dbReference type="NCBI Taxonomy" id="253108"/>
    <lineage>
        <taxon>Archaea</taxon>
        <taxon>Methanobacteriati</taxon>
        <taxon>Methanobacteriota</taxon>
        <taxon>Stenosarchaea group</taxon>
        <taxon>Halobacteria</taxon>
        <taxon>Halobacteriales</taxon>
        <taxon>Natrialbaceae</taxon>
        <taxon>Natronolimnobius</taxon>
    </lineage>
</organism>
<dbReference type="PANTHER" id="PTHR42743">
    <property type="entry name" value="AMINO-ACID AMINOTRANSFERASE"/>
    <property type="match status" value="1"/>
</dbReference>
<dbReference type="AlphaFoldDB" id="A0A202E8N6"/>
<proteinExistence type="inferred from homology"/>
<evidence type="ECO:0000313" key="6">
    <source>
        <dbReference type="Proteomes" id="UP000196084"/>
    </source>
</evidence>
<dbReference type="Gene3D" id="3.20.10.10">
    <property type="entry name" value="D-amino Acid Aminotransferase, subunit A, domain 2"/>
    <property type="match status" value="1"/>
</dbReference>
<dbReference type="OrthoDB" id="196861at2157"/>
<dbReference type="InterPro" id="IPR043131">
    <property type="entry name" value="BCAT-like_N"/>
</dbReference>
<evidence type="ECO:0000256" key="3">
    <source>
        <dbReference type="ARBA" id="ARBA00022898"/>
    </source>
</evidence>
<dbReference type="GO" id="GO:0008652">
    <property type="term" value="P:amino acid biosynthetic process"/>
    <property type="evidence" value="ECO:0007669"/>
    <property type="project" value="UniProtKB-ARBA"/>
</dbReference>
<sequence length="297" mass="32321">MTDDPIYHVDGDLVPASEATVSVDDRGFRYGDAAFETMRAYGGTIFAWDRHRERLERTCKALSLSHGLSDNDLRARIDETLAANDLADAYVRLSITRGVQPGKLTPQPAVDPTVVIYVTPLPRGGLEGEPVWDEPATVQSVETRRVPAASVPATAKTHNYLNGILARTELQASDEPADEALMLDCSGSVAEGATSNLFFVADGVVHTPTLEADVLPGITRELVLEGARTVGLETRAGEYDLTDVRSADEAFLTNRTWELRPIATLDGHSIGGGPITEQLARHYDERVEKRCYSEADE</sequence>
<reference evidence="5 6" key="1">
    <citation type="submission" date="2017-02" db="EMBL/GenBank/DDBJ databases">
        <title>Natronthermophilus aegyptiacus gen. nov.,sp. nov., an aerobic, extremely halophilic alkalithermophilic archaeon isolated from the athalassohaline Wadi An Natrun, Egypt.</title>
        <authorList>
            <person name="Zhao B."/>
        </authorList>
    </citation>
    <scope>NUCLEOTIDE SEQUENCE [LARGE SCALE GENOMIC DNA]</scope>
    <source>
        <strain evidence="5 6">CGMCC 1.3597</strain>
    </source>
</reference>
<accession>A0A202E8N6</accession>
<dbReference type="InterPro" id="IPR043132">
    <property type="entry name" value="BCAT-like_C"/>
</dbReference>
<comment type="cofactor">
    <cofactor evidence="1">
        <name>pyridoxal 5'-phosphate</name>
        <dbReference type="ChEBI" id="CHEBI:597326"/>
    </cofactor>
</comment>
<dbReference type="RefSeq" id="WP_087714615.1">
    <property type="nucleotide sequence ID" value="NZ_MWPH01000002.1"/>
</dbReference>
<evidence type="ECO:0000256" key="4">
    <source>
        <dbReference type="RuleBase" id="RU004106"/>
    </source>
</evidence>
<evidence type="ECO:0000256" key="2">
    <source>
        <dbReference type="ARBA" id="ARBA00009320"/>
    </source>
</evidence>
<keyword evidence="6" id="KW-1185">Reference proteome</keyword>
<dbReference type="GO" id="GO:0016829">
    <property type="term" value="F:lyase activity"/>
    <property type="evidence" value="ECO:0007669"/>
    <property type="project" value="UniProtKB-KW"/>
</dbReference>
<dbReference type="GO" id="GO:0046394">
    <property type="term" value="P:carboxylic acid biosynthetic process"/>
    <property type="evidence" value="ECO:0007669"/>
    <property type="project" value="UniProtKB-ARBA"/>
</dbReference>
<dbReference type="EMBL" id="MWPH01000002">
    <property type="protein sequence ID" value="OVE84597.1"/>
    <property type="molecule type" value="Genomic_DNA"/>
</dbReference>
<comment type="similarity">
    <text evidence="2 4">Belongs to the class-IV pyridoxal-phosphate-dependent aminotransferase family.</text>
</comment>
<keyword evidence="5" id="KW-0456">Lyase</keyword>
<dbReference type="Pfam" id="PF01063">
    <property type="entry name" value="Aminotran_4"/>
    <property type="match status" value="1"/>
</dbReference>
<evidence type="ECO:0000256" key="1">
    <source>
        <dbReference type="ARBA" id="ARBA00001933"/>
    </source>
</evidence>
<comment type="caution">
    <text evidence="5">The sequence shown here is derived from an EMBL/GenBank/DDBJ whole genome shotgun (WGS) entry which is preliminary data.</text>
</comment>
<dbReference type="Gene3D" id="3.30.470.10">
    <property type="match status" value="1"/>
</dbReference>
<protein>
    <submittedName>
        <fullName evidence="5">4-amino-4-deoxychorismate lyase</fullName>
    </submittedName>
</protein>
<dbReference type="FunFam" id="3.20.10.10:FF:000002">
    <property type="entry name" value="D-alanine aminotransferase"/>
    <property type="match status" value="1"/>
</dbReference>
<dbReference type="PANTHER" id="PTHR42743:SF11">
    <property type="entry name" value="AMINODEOXYCHORISMATE LYASE"/>
    <property type="match status" value="1"/>
</dbReference>
<dbReference type="InterPro" id="IPR018300">
    <property type="entry name" value="Aminotrans_IV_CS"/>
</dbReference>